<dbReference type="Gene3D" id="3.90.226.10">
    <property type="entry name" value="2-enoyl-CoA Hydratase, Chain A, domain 1"/>
    <property type="match status" value="1"/>
</dbReference>
<evidence type="ECO:0000256" key="13">
    <source>
        <dbReference type="ARBA" id="ARBA00049556"/>
    </source>
</evidence>
<dbReference type="Gene3D" id="3.40.50.720">
    <property type="entry name" value="NAD(P)-binding Rossmann-like Domain"/>
    <property type="match status" value="1"/>
</dbReference>
<protein>
    <submittedName>
        <fullName evidence="16">Fatty acid oxidation complex subunit alpha</fullName>
    </submittedName>
</protein>
<dbReference type="SUPFAM" id="SSF52096">
    <property type="entry name" value="ClpP/crotonase"/>
    <property type="match status" value="1"/>
</dbReference>
<feature type="domain" description="3-hydroxyacyl-CoA dehydrogenase C-terminal" evidence="14">
    <location>
        <begin position="461"/>
        <end position="554"/>
    </location>
</feature>
<evidence type="ECO:0000313" key="17">
    <source>
        <dbReference type="Proteomes" id="UP000203464"/>
    </source>
</evidence>
<dbReference type="UniPathway" id="UPA00659"/>
<evidence type="ECO:0000256" key="12">
    <source>
        <dbReference type="ARBA" id="ARBA00023268"/>
    </source>
</evidence>
<keyword evidence="10" id="KW-0413">Isomerase</keyword>
<dbReference type="Pfam" id="PF00378">
    <property type="entry name" value="ECH_1"/>
    <property type="match status" value="1"/>
</dbReference>
<dbReference type="Pfam" id="PF00725">
    <property type="entry name" value="3HCDH"/>
    <property type="match status" value="1"/>
</dbReference>
<dbReference type="AlphaFoldDB" id="A0A238KI78"/>
<evidence type="ECO:0000256" key="1">
    <source>
        <dbReference type="ARBA" id="ARBA00004275"/>
    </source>
</evidence>
<dbReference type="OrthoDB" id="9771883at2"/>
<evidence type="ECO:0000259" key="14">
    <source>
        <dbReference type="Pfam" id="PF00725"/>
    </source>
</evidence>
<sequence length="672" mass="72750">MTSPVSVEIKGPIAWVTIDNPPVNATSTAVRAGLMQAVDAVKGCDLAVLQCTGKTFVAGGDMSEFDAPPQPPHLPDVVDAIEKSRVPFLAIMHGTVLGGGFEIAMACAYRIAKPGTRFGLPEVNMGLIPGAGGTQRAPRLVGWQTAVEMACLGQLKSAENLLELGVINAISDNPEAEVENHVDRPFEPVSERRTPASPDWDALSEQVKRFAKGRAAPLHNLTALQWANAPYADSQPKERALHLKLRQSDESRALRHIFFAERAAMSPAALRDTTPNAVTQVAIVGGGLMGCGIAAACLNAGHQVNLIEQNEDASQKATQTVRALLKGALDRGKATQTQYDNRLQAFSASDNYHDAANADLAIEAVFENLDAKRAVFTKLSEVMRPDALLATNTSYLDPNDIFADIPNPERCFGLHFFSPAHIMKLVEVVQGENTSKATLATGFSFAKGLRKTPVLAGVCDGFIGNRILAAYRRAAEYLLADGALPYQVDAAMRSFGMAMGPFEAQDQSGLQIAEANRRRQDATRDPNERYVHISDRLCAEERFGKRSGAGWYTYSPEKKAPQRDPWVETLIADYSNEIGIQRKSFTDADIQTQLLTAMANEGARIVQEGIADSDATVDVVKTAGYGFPRWRGGPMHWANTVGDEKLRQTLGEMQTSSPNSWVAADRFATSKN</sequence>
<keyword evidence="17" id="KW-1185">Reference proteome</keyword>
<dbReference type="GO" id="GO:0016853">
    <property type="term" value="F:isomerase activity"/>
    <property type="evidence" value="ECO:0007669"/>
    <property type="project" value="UniProtKB-KW"/>
</dbReference>
<evidence type="ECO:0000256" key="2">
    <source>
        <dbReference type="ARBA" id="ARBA00005005"/>
    </source>
</evidence>
<dbReference type="Pfam" id="PF02737">
    <property type="entry name" value="3HCDH_N"/>
    <property type="match status" value="1"/>
</dbReference>
<dbReference type="SUPFAM" id="SSF51735">
    <property type="entry name" value="NAD(P)-binding Rossmann-fold domains"/>
    <property type="match status" value="1"/>
</dbReference>
<evidence type="ECO:0000256" key="8">
    <source>
        <dbReference type="ARBA" id="ARBA00023098"/>
    </source>
</evidence>
<dbReference type="RefSeq" id="WP_093997130.1">
    <property type="nucleotide sequence ID" value="NZ_FXYD01000004.1"/>
</dbReference>
<keyword evidence="8" id="KW-0443">Lipid metabolism</keyword>
<comment type="pathway">
    <text evidence="2">Lipid metabolism; fatty acid beta-oxidation.</text>
</comment>
<evidence type="ECO:0000256" key="7">
    <source>
        <dbReference type="ARBA" id="ARBA00023027"/>
    </source>
</evidence>
<dbReference type="InterPro" id="IPR029045">
    <property type="entry name" value="ClpP/crotonase-like_dom_sf"/>
</dbReference>
<keyword evidence="9" id="KW-0576">Peroxisome</keyword>
<keyword evidence="12" id="KW-0511">Multifunctional enzyme</keyword>
<evidence type="ECO:0000259" key="15">
    <source>
        <dbReference type="Pfam" id="PF02737"/>
    </source>
</evidence>
<dbReference type="GO" id="GO:0004300">
    <property type="term" value="F:enoyl-CoA hydratase activity"/>
    <property type="evidence" value="ECO:0007669"/>
    <property type="project" value="UniProtKB-ARBA"/>
</dbReference>
<dbReference type="PANTHER" id="PTHR23309">
    <property type="entry name" value="3-HYDROXYACYL-COA DEHYROGENASE"/>
    <property type="match status" value="1"/>
</dbReference>
<comment type="catalytic activity">
    <reaction evidence="13">
        <text>a (3S)-3-hydroxyacyl-CoA + NAD(+) = a 3-oxoacyl-CoA + NADH + H(+)</text>
        <dbReference type="Rhea" id="RHEA:22432"/>
        <dbReference type="ChEBI" id="CHEBI:15378"/>
        <dbReference type="ChEBI" id="CHEBI:57318"/>
        <dbReference type="ChEBI" id="CHEBI:57540"/>
        <dbReference type="ChEBI" id="CHEBI:57945"/>
        <dbReference type="ChEBI" id="CHEBI:90726"/>
        <dbReference type="EC" id="1.1.1.35"/>
    </reaction>
</comment>
<dbReference type="InterPro" id="IPR036291">
    <property type="entry name" value="NAD(P)-bd_dom_sf"/>
</dbReference>
<accession>A0A238KI78</accession>
<dbReference type="InterPro" id="IPR006176">
    <property type="entry name" value="3-OHacyl-CoA_DH_NAD-bd"/>
</dbReference>
<dbReference type="GO" id="GO:0006635">
    <property type="term" value="P:fatty acid beta-oxidation"/>
    <property type="evidence" value="ECO:0007669"/>
    <property type="project" value="UniProtKB-UniPathway"/>
</dbReference>
<evidence type="ECO:0000256" key="3">
    <source>
        <dbReference type="ARBA" id="ARBA00011245"/>
    </source>
</evidence>
<keyword evidence="6" id="KW-0560">Oxidoreductase</keyword>
<evidence type="ECO:0000313" key="16">
    <source>
        <dbReference type="EMBL" id="SMX42579.1"/>
    </source>
</evidence>
<dbReference type="PANTHER" id="PTHR23309:SF49">
    <property type="entry name" value="PEROXISOMAL BIFUNCTIONAL ENZYME"/>
    <property type="match status" value="1"/>
</dbReference>
<dbReference type="CDD" id="cd06558">
    <property type="entry name" value="crotonase-like"/>
    <property type="match status" value="1"/>
</dbReference>
<dbReference type="GO" id="GO:0070403">
    <property type="term" value="F:NAD+ binding"/>
    <property type="evidence" value="ECO:0007669"/>
    <property type="project" value="InterPro"/>
</dbReference>
<evidence type="ECO:0000256" key="6">
    <source>
        <dbReference type="ARBA" id="ARBA00023002"/>
    </source>
</evidence>
<evidence type="ECO:0000256" key="4">
    <source>
        <dbReference type="ARBA" id="ARBA00022832"/>
    </source>
</evidence>
<gene>
    <name evidence="16" type="primary">fadB_2</name>
    <name evidence="16" type="ORF">OCA8868_02786</name>
</gene>
<proteinExistence type="predicted"/>
<evidence type="ECO:0000256" key="9">
    <source>
        <dbReference type="ARBA" id="ARBA00023140"/>
    </source>
</evidence>
<dbReference type="InterPro" id="IPR008927">
    <property type="entry name" value="6-PGluconate_DH-like_C_sf"/>
</dbReference>
<comment type="subunit">
    <text evidence="3">Monomer.</text>
</comment>
<dbReference type="Gene3D" id="1.10.1040.50">
    <property type="match status" value="1"/>
</dbReference>
<dbReference type="GO" id="GO:0003857">
    <property type="term" value="F:(3S)-3-hydroxyacyl-CoA dehydrogenase (NAD+) activity"/>
    <property type="evidence" value="ECO:0007669"/>
    <property type="project" value="UniProtKB-EC"/>
</dbReference>
<dbReference type="SUPFAM" id="SSF48179">
    <property type="entry name" value="6-phosphogluconate dehydrogenase C-terminal domain-like"/>
    <property type="match status" value="2"/>
</dbReference>
<dbReference type="EMBL" id="FXYD01000004">
    <property type="protein sequence ID" value="SMX42579.1"/>
    <property type="molecule type" value="Genomic_DNA"/>
</dbReference>
<feature type="domain" description="3-hydroxyacyl-CoA dehydrogenase NAD binding" evidence="15">
    <location>
        <begin position="280"/>
        <end position="456"/>
    </location>
</feature>
<dbReference type="InterPro" id="IPR006108">
    <property type="entry name" value="3HC_DH_C"/>
</dbReference>
<dbReference type="FunFam" id="3.40.50.720:FF:000009">
    <property type="entry name" value="Fatty oxidation complex, alpha subunit"/>
    <property type="match status" value="1"/>
</dbReference>
<dbReference type="InterPro" id="IPR001753">
    <property type="entry name" value="Enoyl-CoA_hydra/iso"/>
</dbReference>
<keyword evidence="4" id="KW-0276">Fatty acid metabolism</keyword>
<dbReference type="Proteomes" id="UP000203464">
    <property type="component" value="Unassembled WGS sequence"/>
</dbReference>
<evidence type="ECO:0000256" key="11">
    <source>
        <dbReference type="ARBA" id="ARBA00023239"/>
    </source>
</evidence>
<keyword evidence="5" id="KW-0442">Lipid degradation</keyword>
<keyword evidence="11" id="KW-0456">Lyase</keyword>
<keyword evidence="7" id="KW-0520">NAD</keyword>
<name>A0A238KI78_9RHOB</name>
<comment type="subcellular location">
    <subcellularLocation>
        <location evidence="1">Peroxisome</location>
    </subcellularLocation>
</comment>
<reference evidence="17" key="1">
    <citation type="submission" date="2017-05" db="EMBL/GenBank/DDBJ databases">
        <authorList>
            <person name="Rodrigo-Torres L."/>
            <person name="Arahal R. D."/>
            <person name="Lucena T."/>
        </authorList>
    </citation>
    <scope>NUCLEOTIDE SEQUENCE [LARGE SCALE GENOMIC DNA]</scope>
    <source>
        <strain evidence="17">CECT 8868</strain>
    </source>
</reference>
<evidence type="ECO:0000256" key="5">
    <source>
        <dbReference type="ARBA" id="ARBA00022963"/>
    </source>
</evidence>
<evidence type="ECO:0000256" key="10">
    <source>
        <dbReference type="ARBA" id="ARBA00023235"/>
    </source>
</evidence>
<dbReference type="FunFam" id="1.10.1040.50:FF:000006">
    <property type="entry name" value="Peroxisomal bifunctional enzyme"/>
    <property type="match status" value="1"/>
</dbReference>
<organism evidence="16 17">
    <name type="scientific">Octadecabacter ascidiaceicola</name>
    <dbReference type="NCBI Taxonomy" id="1655543"/>
    <lineage>
        <taxon>Bacteria</taxon>
        <taxon>Pseudomonadati</taxon>
        <taxon>Pseudomonadota</taxon>
        <taxon>Alphaproteobacteria</taxon>
        <taxon>Rhodobacterales</taxon>
        <taxon>Roseobacteraceae</taxon>
        <taxon>Octadecabacter</taxon>
    </lineage>
</organism>